<feature type="transmembrane region" description="Helical" evidence="6">
    <location>
        <begin position="6"/>
        <end position="23"/>
    </location>
</feature>
<dbReference type="Pfam" id="PF00001">
    <property type="entry name" value="7tm_1"/>
    <property type="match status" value="2"/>
</dbReference>
<dbReference type="GO" id="GO:0004930">
    <property type="term" value="F:G protein-coupled receptor activity"/>
    <property type="evidence" value="ECO:0007669"/>
    <property type="project" value="UniProtKB-KW"/>
</dbReference>
<gene>
    <name evidence="8" type="ORF">PMEA_00025997</name>
</gene>
<evidence type="ECO:0000259" key="7">
    <source>
        <dbReference type="PROSITE" id="PS50262"/>
    </source>
</evidence>
<keyword evidence="2 5" id="KW-0812">Transmembrane</keyword>
<evidence type="ECO:0000256" key="2">
    <source>
        <dbReference type="ARBA" id="ARBA00022692"/>
    </source>
</evidence>
<keyword evidence="9" id="KW-1185">Reference proteome</keyword>
<keyword evidence="5" id="KW-0807">Transducer</keyword>
<sequence length="267" mass="30073">MTFSVMVIVNFIGNSLVISVVLLNKSMKTPINYLLMNLAVADMIVALFSSVQFIISPAISHPTGAKGTLLCKFLTGGNPAWIGAIASIFSLIALAFERYCAVLHPHSIRLKLTKRKILLLIILCWFFSVVFTIPGFWWMVFFPGTNTCGHKWTKQVYAEVYTIEASQRAILRCRKRATKMVIAVTFIYVLCWVPELSIYFLGFTGLMKLTYLHRGIALSLIVFNSSINPVIYSLQSSTFRRHVSDLIRCKQTKNRIFPGGNSTSQTR</sequence>
<comment type="similarity">
    <text evidence="5">Belongs to the G-protein coupled receptor 1 family.</text>
</comment>
<comment type="caution">
    <text evidence="8">The sequence shown here is derived from an EMBL/GenBank/DDBJ whole genome shotgun (WGS) entry which is preliminary data.</text>
</comment>
<evidence type="ECO:0000256" key="1">
    <source>
        <dbReference type="ARBA" id="ARBA00004370"/>
    </source>
</evidence>
<evidence type="ECO:0000256" key="6">
    <source>
        <dbReference type="SAM" id="Phobius"/>
    </source>
</evidence>
<dbReference type="PROSITE" id="PS50262">
    <property type="entry name" value="G_PROTEIN_RECEP_F1_2"/>
    <property type="match status" value="1"/>
</dbReference>
<evidence type="ECO:0000256" key="4">
    <source>
        <dbReference type="ARBA" id="ARBA00023136"/>
    </source>
</evidence>
<dbReference type="InterPro" id="IPR000276">
    <property type="entry name" value="GPCR_Rhodpsn"/>
</dbReference>
<feature type="transmembrane region" description="Helical" evidence="6">
    <location>
        <begin position="79"/>
        <end position="96"/>
    </location>
</feature>
<feature type="domain" description="G-protein coupled receptors family 1 profile" evidence="7">
    <location>
        <begin position="13"/>
        <end position="232"/>
    </location>
</feature>
<dbReference type="InterPro" id="IPR017452">
    <property type="entry name" value="GPCR_Rhodpsn_7TM"/>
</dbReference>
<keyword evidence="5" id="KW-0297">G-protein coupled receptor</keyword>
<proteinExistence type="inferred from homology"/>
<dbReference type="Gene3D" id="1.20.1070.10">
    <property type="entry name" value="Rhodopsin 7-helix transmembrane proteins"/>
    <property type="match status" value="2"/>
</dbReference>
<feature type="transmembrane region" description="Helical" evidence="6">
    <location>
        <begin position="215"/>
        <end position="234"/>
    </location>
</feature>
<keyword evidence="5" id="KW-0675">Receptor</keyword>
<evidence type="ECO:0000313" key="9">
    <source>
        <dbReference type="Proteomes" id="UP001159428"/>
    </source>
</evidence>
<keyword evidence="4 6" id="KW-0472">Membrane</keyword>
<comment type="subcellular location">
    <subcellularLocation>
        <location evidence="1">Membrane</location>
    </subcellularLocation>
</comment>
<dbReference type="AlphaFoldDB" id="A0AAU9VXN6"/>
<organism evidence="8 9">
    <name type="scientific">Pocillopora meandrina</name>
    <dbReference type="NCBI Taxonomy" id="46732"/>
    <lineage>
        <taxon>Eukaryota</taxon>
        <taxon>Metazoa</taxon>
        <taxon>Cnidaria</taxon>
        <taxon>Anthozoa</taxon>
        <taxon>Hexacorallia</taxon>
        <taxon>Scleractinia</taxon>
        <taxon>Astrocoeniina</taxon>
        <taxon>Pocilloporidae</taxon>
        <taxon>Pocillopora</taxon>
    </lineage>
</organism>
<name>A0AAU9VXN6_9CNID</name>
<keyword evidence="3 6" id="KW-1133">Transmembrane helix</keyword>
<protein>
    <recommendedName>
        <fullName evidence="7">G-protein coupled receptors family 1 profile domain-containing protein</fullName>
    </recommendedName>
</protein>
<dbReference type="SUPFAM" id="SSF81321">
    <property type="entry name" value="Family A G protein-coupled receptor-like"/>
    <property type="match status" value="1"/>
</dbReference>
<dbReference type="GO" id="GO:0016020">
    <property type="term" value="C:membrane"/>
    <property type="evidence" value="ECO:0007669"/>
    <property type="project" value="UniProtKB-SubCell"/>
</dbReference>
<dbReference type="PANTHER" id="PTHR45698">
    <property type="entry name" value="TRACE AMINE-ASSOCIATED RECEPTOR 19N-RELATED"/>
    <property type="match status" value="1"/>
</dbReference>
<dbReference type="EMBL" id="CALNXJ010000005">
    <property type="protein sequence ID" value="CAH3040391.1"/>
    <property type="molecule type" value="Genomic_DNA"/>
</dbReference>
<dbReference type="PRINTS" id="PR00237">
    <property type="entry name" value="GPCRRHODOPSN"/>
</dbReference>
<dbReference type="Proteomes" id="UP001159428">
    <property type="component" value="Unassembled WGS sequence"/>
</dbReference>
<dbReference type="CDD" id="cd00637">
    <property type="entry name" value="7tm_classA_rhodopsin-like"/>
    <property type="match status" value="1"/>
</dbReference>
<dbReference type="PROSITE" id="PS00237">
    <property type="entry name" value="G_PROTEIN_RECEP_F1_1"/>
    <property type="match status" value="1"/>
</dbReference>
<feature type="transmembrane region" description="Helical" evidence="6">
    <location>
        <begin position="180"/>
        <end position="203"/>
    </location>
</feature>
<dbReference type="PANTHER" id="PTHR45698:SF1">
    <property type="entry name" value="TRACE AMINE-ASSOCIATED RECEPTOR 13C-LIKE"/>
    <property type="match status" value="1"/>
</dbReference>
<evidence type="ECO:0000313" key="8">
    <source>
        <dbReference type="EMBL" id="CAH3040391.1"/>
    </source>
</evidence>
<feature type="transmembrane region" description="Helical" evidence="6">
    <location>
        <begin position="117"/>
        <end position="140"/>
    </location>
</feature>
<reference evidence="8 9" key="1">
    <citation type="submission" date="2022-05" db="EMBL/GenBank/DDBJ databases">
        <authorList>
            <consortium name="Genoscope - CEA"/>
            <person name="William W."/>
        </authorList>
    </citation>
    <scope>NUCLEOTIDE SEQUENCE [LARGE SCALE GENOMIC DNA]</scope>
</reference>
<evidence type="ECO:0000256" key="3">
    <source>
        <dbReference type="ARBA" id="ARBA00022989"/>
    </source>
</evidence>
<evidence type="ECO:0000256" key="5">
    <source>
        <dbReference type="RuleBase" id="RU000688"/>
    </source>
</evidence>
<feature type="transmembrane region" description="Helical" evidence="6">
    <location>
        <begin position="35"/>
        <end position="59"/>
    </location>
</feature>
<accession>A0AAU9VXN6</accession>